<dbReference type="Proteomes" id="UP000714618">
    <property type="component" value="Unassembled WGS sequence"/>
</dbReference>
<evidence type="ECO:0000313" key="4">
    <source>
        <dbReference type="Proteomes" id="UP000714618"/>
    </source>
</evidence>
<comment type="caution">
    <text evidence="3">The sequence shown here is derived from an EMBL/GenBank/DDBJ whole genome shotgun (WGS) entry which is preliminary data.</text>
</comment>
<dbReference type="EMBL" id="CAIJEO010000005">
    <property type="protein sequence ID" value="CAD0093477.1"/>
    <property type="molecule type" value="Genomic_DNA"/>
</dbReference>
<feature type="compositionally biased region" description="Basic and acidic residues" evidence="2">
    <location>
        <begin position="394"/>
        <end position="410"/>
    </location>
</feature>
<sequence length="593" mass="65948">MSKRHAEQASLNQLQLEIEKLLEDKARAEARLEALERDHAEDLNAQMPALPAPAHPEMLSVSEDPGVVSGREEAAVNFGAASHSSLSVEEDLQMENILTVPGRDHERNPTPMSELNAFHTTAPLKPRSTVELATVVSNWKSDSICSAEIDSPLQRRDIEATRTGRPTVVHHSEAQAAISSSRLQSRSESEMGKFPYRSASHEPETADFMVKLHDDYTACLRQLQAFQSQLEQALQNMYIPTVGIPAVKPDLDMPSRREMIDAVHVAARKTSDCLDQRILKTSVKRGSSHEAQEEARAKRGERSMRRLFDTNADLYDHNTLVEDEEQPISVHPLVNLSSNPTEEKETLIDLDMGAAGLDSQPTFNFDFSDALRLKAARPSRLPSTTPNDDDNEDHNEFYDGPDKDTRRASKDWQFPLSTMPADNPSRRTQDWTFSMAQPQAANSNVQEWSFATTQGSSREDSNHQISDETSPTAEAVANKPNAKPDFPFFLDETPGQINDFLHSSDTQGGSWTQGYNRRMDAHTRQQLLDGLLTSTVASGSSRSSSASQLNASDPIRNTASEIESDITRIVDQENLPTVNDLLRRWTNLEVPAS</sequence>
<gene>
    <name evidence="3" type="ORF">AWRI4233_LOCUS4225</name>
</gene>
<accession>A0A9N8JSP4</accession>
<feature type="region of interest" description="Disordered" evidence="2">
    <location>
        <begin position="163"/>
        <end position="200"/>
    </location>
</feature>
<dbReference type="OrthoDB" id="248923at2759"/>
<protein>
    <submittedName>
        <fullName evidence="3">Uncharacterized protein</fullName>
    </submittedName>
</protein>
<feature type="compositionally biased region" description="Basic and acidic residues" evidence="2">
    <location>
        <begin position="457"/>
        <end position="466"/>
    </location>
</feature>
<evidence type="ECO:0000256" key="2">
    <source>
        <dbReference type="SAM" id="MobiDB-lite"/>
    </source>
</evidence>
<feature type="compositionally biased region" description="Low complexity" evidence="2">
    <location>
        <begin position="537"/>
        <end position="552"/>
    </location>
</feature>
<proteinExistence type="predicted"/>
<feature type="coiled-coil region" evidence="1">
    <location>
        <begin position="4"/>
        <end position="45"/>
    </location>
</feature>
<feature type="compositionally biased region" description="Polar residues" evidence="2">
    <location>
        <begin position="430"/>
        <end position="456"/>
    </location>
</feature>
<evidence type="ECO:0000256" key="1">
    <source>
        <dbReference type="SAM" id="Coils"/>
    </source>
</evidence>
<feature type="region of interest" description="Disordered" evidence="2">
    <location>
        <begin position="377"/>
        <end position="481"/>
    </location>
</feature>
<keyword evidence="1" id="KW-0175">Coiled coil</keyword>
<dbReference type="AlphaFoldDB" id="A0A9N8JSP4"/>
<evidence type="ECO:0000313" key="3">
    <source>
        <dbReference type="EMBL" id="CAD0093477.1"/>
    </source>
</evidence>
<feature type="region of interest" description="Disordered" evidence="2">
    <location>
        <begin position="537"/>
        <end position="556"/>
    </location>
</feature>
<reference evidence="3" key="1">
    <citation type="submission" date="2020-06" db="EMBL/GenBank/DDBJ databases">
        <authorList>
            <person name="Onetto C."/>
        </authorList>
    </citation>
    <scope>NUCLEOTIDE SEQUENCE</scope>
</reference>
<organism evidence="3 4">
    <name type="scientific">Aureobasidium mustum</name>
    <dbReference type="NCBI Taxonomy" id="2773714"/>
    <lineage>
        <taxon>Eukaryota</taxon>
        <taxon>Fungi</taxon>
        <taxon>Dikarya</taxon>
        <taxon>Ascomycota</taxon>
        <taxon>Pezizomycotina</taxon>
        <taxon>Dothideomycetes</taxon>
        <taxon>Dothideomycetidae</taxon>
        <taxon>Dothideales</taxon>
        <taxon>Saccotheciaceae</taxon>
        <taxon>Aureobasidium</taxon>
    </lineage>
</organism>
<keyword evidence="4" id="KW-1185">Reference proteome</keyword>
<name>A0A9N8JSP4_9PEZI</name>